<proteinExistence type="predicted"/>
<organism evidence="2 3">
    <name type="scientific">Phytophthora infestans</name>
    <name type="common">Potato late blight agent</name>
    <name type="synonym">Botrytis infestans</name>
    <dbReference type="NCBI Taxonomy" id="4787"/>
    <lineage>
        <taxon>Eukaryota</taxon>
        <taxon>Sar</taxon>
        <taxon>Stramenopiles</taxon>
        <taxon>Oomycota</taxon>
        <taxon>Peronosporomycetes</taxon>
        <taxon>Peronosporales</taxon>
        <taxon>Peronosporaceae</taxon>
        <taxon>Phytophthora</taxon>
    </lineage>
</organism>
<accession>A0A8S9U952</accession>
<reference evidence="2" key="1">
    <citation type="submission" date="2020-03" db="EMBL/GenBank/DDBJ databases">
        <title>Hybrid Assembly of Korean Phytophthora infestans isolates.</title>
        <authorList>
            <person name="Prokchorchik M."/>
            <person name="Lee Y."/>
            <person name="Seo J."/>
            <person name="Cho J.-H."/>
            <person name="Park Y.-E."/>
            <person name="Jang D.-C."/>
            <person name="Im J.-S."/>
            <person name="Choi J.-G."/>
            <person name="Park H.-J."/>
            <person name="Lee G.-B."/>
            <person name="Lee Y.-G."/>
            <person name="Hong S.-Y."/>
            <person name="Cho K."/>
            <person name="Sohn K.H."/>
        </authorList>
    </citation>
    <scope>NUCLEOTIDE SEQUENCE</scope>
    <source>
        <strain evidence="2">KR_2_A2</strain>
    </source>
</reference>
<comment type="caution">
    <text evidence="2">The sequence shown here is derived from an EMBL/GenBank/DDBJ whole genome shotgun (WGS) entry which is preliminary data.</text>
</comment>
<protein>
    <submittedName>
        <fullName evidence="2">Uncharacterized protein</fullName>
    </submittedName>
</protein>
<name>A0A8S9U952_PHYIN</name>
<dbReference type="EMBL" id="JAACNO010002201">
    <property type="protein sequence ID" value="KAF4135143.1"/>
    <property type="molecule type" value="Genomic_DNA"/>
</dbReference>
<dbReference type="Proteomes" id="UP000704712">
    <property type="component" value="Unassembled WGS sequence"/>
</dbReference>
<evidence type="ECO:0000313" key="3">
    <source>
        <dbReference type="Proteomes" id="UP000704712"/>
    </source>
</evidence>
<gene>
    <name evidence="2" type="ORF">GN958_ATG15390</name>
    <name evidence="1" type="ORF">GN958_ATG15637</name>
</gene>
<sequence length="141" mass="16415">MYTTLHLQSTWIEKGFHAKLDAAKHAAEIERQDNLRSCQTRIEEQDKKIIARETELTQSYADNIEKRLQKKLDDNMESFEQHTKNDIDARLANTMVRLEHTHQGAKDELKTTITSNTLALEKKLQYQLQAAQNTTAKRYTV</sequence>
<dbReference type="EMBL" id="JAACNO010002158">
    <property type="protein sequence ID" value="KAF4135434.1"/>
    <property type="molecule type" value="Genomic_DNA"/>
</dbReference>
<evidence type="ECO:0000313" key="1">
    <source>
        <dbReference type="EMBL" id="KAF4135143.1"/>
    </source>
</evidence>
<evidence type="ECO:0000313" key="2">
    <source>
        <dbReference type="EMBL" id="KAF4135434.1"/>
    </source>
</evidence>
<dbReference type="AlphaFoldDB" id="A0A8S9U952"/>